<keyword evidence="4" id="KW-1185">Reference proteome</keyword>
<organism evidence="3 4">
    <name type="scientific">Gelidibacter salicanalis</name>
    <dbReference type="NCBI Taxonomy" id="291193"/>
    <lineage>
        <taxon>Bacteria</taxon>
        <taxon>Pseudomonadati</taxon>
        <taxon>Bacteroidota</taxon>
        <taxon>Flavobacteriia</taxon>
        <taxon>Flavobacteriales</taxon>
        <taxon>Flavobacteriaceae</taxon>
        <taxon>Gelidibacter</taxon>
    </lineage>
</organism>
<dbReference type="Gene3D" id="3.40.630.10">
    <property type="entry name" value="Zn peptidases"/>
    <property type="match status" value="1"/>
</dbReference>
<proteinExistence type="inferred from homology"/>
<dbReference type="GO" id="GO:0006508">
    <property type="term" value="P:proteolysis"/>
    <property type="evidence" value="ECO:0007669"/>
    <property type="project" value="InterPro"/>
</dbReference>
<evidence type="ECO:0000313" key="3">
    <source>
        <dbReference type="EMBL" id="MBJ7882689.1"/>
    </source>
</evidence>
<feature type="active site" description="Proton donor/acceptor" evidence="1">
    <location>
        <position position="244"/>
    </location>
</feature>
<protein>
    <submittedName>
        <fullName evidence="3">Peptidase M14</fullName>
    </submittedName>
</protein>
<comment type="similarity">
    <text evidence="1">Belongs to the peptidase M14 family.</text>
</comment>
<dbReference type="SUPFAM" id="SSF53187">
    <property type="entry name" value="Zn-dependent exopeptidases"/>
    <property type="match status" value="1"/>
</dbReference>
<accession>A0A934NK54</accession>
<dbReference type="GO" id="GO:0004181">
    <property type="term" value="F:metallocarboxypeptidase activity"/>
    <property type="evidence" value="ECO:0007669"/>
    <property type="project" value="InterPro"/>
</dbReference>
<reference evidence="3 4" key="1">
    <citation type="submission" date="2020-09" db="EMBL/GenBank/DDBJ databases">
        <title>Draft genome of Gelidibacter salicanalis PAMC21136.</title>
        <authorList>
            <person name="Park H."/>
        </authorList>
    </citation>
    <scope>NUCLEOTIDE SEQUENCE [LARGE SCALE GENOMIC DNA]</scope>
    <source>
        <strain evidence="3 4">PAMC21136</strain>
    </source>
</reference>
<dbReference type="Proteomes" id="UP000662373">
    <property type="component" value="Unassembled WGS sequence"/>
</dbReference>
<sequence length="385" mass="43852">MEIAHLQHPYNYYQESLLFGRYINADHLQPLLKKHSGNFEIAVIGKSVLLEDIHFIKIGTGTIKVLMWSQMHGNESTTTKALFDLLNVFSDHETLSVQDLLSKVTLGIIPMLNPDGSRGYTRVNANQVDLNRDAQMLTQPESKVLRTCFDSFKPHYCFNLHGQRTIFSAGATDKSATVSFLSPAQDADCTVTITRKKAMDVIVKMDQVLQEYIPGQVGTYDDAFNLNCVGDTFQTLNVPTILFEAGHYLQDYDREVVRGFIFLSIWTALVEIAFEDVAGVREEEYFAIPKNDKLFYDIIIRNAKLKIGDVHQIIDIAVQYVERLEQNEVIFIPKIEKIADLRNFYGHKEIQANGHLVISESQEALKEGFEIDFVFINDIKYLLNV</sequence>
<evidence type="ECO:0000313" key="4">
    <source>
        <dbReference type="Proteomes" id="UP000662373"/>
    </source>
</evidence>
<gene>
    <name evidence="3" type="ORF">JEM65_18805</name>
</gene>
<dbReference type="InterPro" id="IPR000834">
    <property type="entry name" value="Peptidase_M14"/>
</dbReference>
<name>A0A934NK54_9FLAO</name>
<dbReference type="AlphaFoldDB" id="A0A934NK54"/>
<evidence type="ECO:0000259" key="2">
    <source>
        <dbReference type="PROSITE" id="PS52035"/>
    </source>
</evidence>
<dbReference type="Pfam" id="PF00246">
    <property type="entry name" value="Peptidase_M14"/>
    <property type="match status" value="1"/>
</dbReference>
<dbReference type="RefSeq" id="WP_199602951.1">
    <property type="nucleotide sequence ID" value="NZ_JAEHJZ010000052.1"/>
</dbReference>
<feature type="domain" description="Peptidase M14" evidence="2">
    <location>
        <begin position="8"/>
        <end position="267"/>
    </location>
</feature>
<comment type="caution">
    <text evidence="3">The sequence shown here is derived from an EMBL/GenBank/DDBJ whole genome shotgun (WGS) entry which is preliminary data.</text>
</comment>
<dbReference type="EMBL" id="JAEHJZ010000052">
    <property type="protein sequence ID" value="MBJ7882689.1"/>
    <property type="molecule type" value="Genomic_DNA"/>
</dbReference>
<dbReference type="GO" id="GO:0008270">
    <property type="term" value="F:zinc ion binding"/>
    <property type="evidence" value="ECO:0007669"/>
    <property type="project" value="InterPro"/>
</dbReference>
<dbReference type="PROSITE" id="PS52035">
    <property type="entry name" value="PEPTIDASE_M14"/>
    <property type="match status" value="1"/>
</dbReference>
<evidence type="ECO:0000256" key="1">
    <source>
        <dbReference type="PROSITE-ProRule" id="PRU01379"/>
    </source>
</evidence>